<dbReference type="InterPro" id="IPR007627">
    <property type="entry name" value="RNA_pol_sigma70_r2"/>
</dbReference>
<dbReference type="AlphaFoldDB" id="A0A1I2DC48"/>
<evidence type="ECO:0000313" key="7">
    <source>
        <dbReference type="EMBL" id="SFE78106.1"/>
    </source>
</evidence>
<dbReference type="STRING" id="500610.SAMN02799615_01639"/>
<keyword evidence="3" id="KW-0731">Sigma factor</keyword>
<dbReference type="NCBIfam" id="TIGR02937">
    <property type="entry name" value="sigma70-ECF"/>
    <property type="match status" value="1"/>
</dbReference>
<dbReference type="GO" id="GO:0003677">
    <property type="term" value="F:DNA binding"/>
    <property type="evidence" value="ECO:0007669"/>
    <property type="project" value="InterPro"/>
</dbReference>
<dbReference type="SUPFAM" id="SSF88659">
    <property type="entry name" value="Sigma3 and sigma4 domains of RNA polymerase sigma factors"/>
    <property type="match status" value="1"/>
</dbReference>
<dbReference type="InterPro" id="IPR013325">
    <property type="entry name" value="RNA_pol_sigma_r2"/>
</dbReference>
<dbReference type="GO" id="GO:0006352">
    <property type="term" value="P:DNA-templated transcription initiation"/>
    <property type="evidence" value="ECO:0007669"/>
    <property type="project" value="InterPro"/>
</dbReference>
<dbReference type="InterPro" id="IPR013249">
    <property type="entry name" value="RNA_pol_sigma70_r4_t2"/>
</dbReference>
<reference evidence="8" key="1">
    <citation type="submission" date="2016-10" db="EMBL/GenBank/DDBJ databases">
        <authorList>
            <person name="Varghese N."/>
            <person name="Submissions S."/>
        </authorList>
    </citation>
    <scope>NUCLEOTIDE SEQUENCE [LARGE SCALE GENOMIC DNA]</scope>
    <source>
        <strain evidence="8">UNC178MFTsu3.1</strain>
    </source>
</reference>
<evidence type="ECO:0000259" key="6">
    <source>
        <dbReference type="Pfam" id="PF08281"/>
    </source>
</evidence>
<sequence length="234" mass="25960">MDGRQACVTGIDAMPAIRNTGAPGGLFPLFGAGNKVARSEVVAPMTIDAPLLPHRAEAAANARFQALVLPYLDAAYNLAHWLTRNDADAQDVVQEAMVRALRYFDSFHGTDARVWLLAIVRNTFYTLRARHAPELARDPLDDEAHPLIDPGPSPESVALLAVDVGALQEALARLPETWREVLVLRELEECSYKEIAAITGQKMGTVMSRLARARERLREELTHRPKEGRRHDLR</sequence>
<protein>
    <submittedName>
        <fullName evidence="7">RNA polymerase sigma-70 factor, ECF subfamily</fullName>
    </submittedName>
</protein>
<evidence type="ECO:0000313" key="8">
    <source>
        <dbReference type="Proteomes" id="UP000199477"/>
    </source>
</evidence>
<organism evidence="7 8">
    <name type="scientific">Dyella marensis</name>
    <dbReference type="NCBI Taxonomy" id="500610"/>
    <lineage>
        <taxon>Bacteria</taxon>
        <taxon>Pseudomonadati</taxon>
        <taxon>Pseudomonadota</taxon>
        <taxon>Gammaproteobacteria</taxon>
        <taxon>Lysobacterales</taxon>
        <taxon>Rhodanobacteraceae</taxon>
        <taxon>Dyella</taxon>
    </lineage>
</organism>
<evidence type="ECO:0000256" key="3">
    <source>
        <dbReference type="ARBA" id="ARBA00023082"/>
    </source>
</evidence>
<dbReference type="PANTHER" id="PTHR43133">
    <property type="entry name" value="RNA POLYMERASE ECF-TYPE SIGMA FACTO"/>
    <property type="match status" value="1"/>
</dbReference>
<dbReference type="Gene3D" id="1.10.10.10">
    <property type="entry name" value="Winged helix-like DNA-binding domain superfamily/Winged helix DNA-binding domain"/>
    <property type="match status" value="1"/>
</dbReference>
<keyword evidence="2" id="KW-0805">Transcription regulation</keyword>
<feature type="domain" description="RNA polymerase sigma factor 70 region 4 type 2" evidence="6">
    <location>
        <begin position="166"/>
        <end position="217"/>
    </location>
</feature>
<dbReference type="InterPro" id="IPR039425">
    <property type="entry name" value="RNA_pol_sigma-70-like"/>
</dbReference>
<dbReference type="PANTHER" id="PTHR43133:SF25">
    <property type="entry name" value="RNA POLYMERASE SIGMA FACTOR RFAY-RELATED"/>
    <property type="match status" value="1"/>
</dbReference>
<name>A0A1I2DC48_9GAMM</name>
<dbReference type="Pfam" id="PF08281">
    <property type="entry name" value="Sigma70_r4_2"/>
    <property type="match status" value="1"/>
</dbReference>
<dbReference type="InterPro" id="IPR013324">
    <property type="entry name" value="RNA_pol_sigma_r3/r4-like"/>
</dbReference>
<dbReference type="EMBL" id="FONH01000004">
    <property type="protein sequence ID" value="SFE78106.1"/>
    <property type="molecule type" value="Genomic_DNA"/>
</dbReference>
<dbReference type="InterPro" id="IPR014284">
    <property type="entry name" value="RNA_pol_sigma-70_dom"/>
</dbReference>
<dbReference type="Proteomes" id="UP000199477">
    <property type="component" value="Unassembled WGS sequence"/>
</dbReference>
<evidence type="ECO:0000259" key="5">
    <source>
        <dbReference type="Pfam" id="PF04542"/>
    </source>
</evidence>
<gene>
    <name evidence="7" type="ORF">SAMN02799615_01639</name>
</gene>
<dbReference type="Pfam" id="PF04542">
    <property type="entry name" value="Sigma70_r2"/>
    <property type="match status" value="1"/>
</dbReference>
<keyword evidence="8" id="KW-1185">Reference proteome</keyword>
<dbReference type="GO" id="GO:0016987">
    <property type="term" value="F:sigma factor activity"/>
    <property type="evidence" value="ECO:0007669"/>
    <property type="project" value="UniProtKB-KW"/>
</dbReference>
<proteinExistence type="inferred from homology"/>
<comment type="similarity">
    <text evidence="1">Belongs to the sigma-70 factor family. ECF subfamily.</text>
</comment>
<dbReference type="CDD" id="cd06171">
    <property type="entry name" value="Sigma70_r4"/>
    <property type="match status" value="1"/>
</dbReference>
<evidence type="ECO:0000256" key="1">
    <source>
        <dbReference type="ARBA" id="ARBA00010641"/>
    </source>
</evidence>
<keyword evidence="4" id="KW-0804">Transcription</keyword>
<accession>A0A1I2DC48</accession>
<evidence type="ECO:0000256" key="2">
    <source>
        <dbReference type="ARBA" id="ARBA00023015"/>
    </source>
</evidence>
<dbReference type="Gene3D" id="1.10.1740.10">
    <property type="match status" value="1"/>
</dbReference>
<dbReference type="SUPFAM" id="SSF88946">
    <property type="entry name" value="Sigma2 domain of RNA polymerase sigma factors"/>
    <property type="match status" value="1"/>
</dbReference>
<evidence type="ECO:0000256" key="4">
    <source>
        <dbReference type="ARBA" id="ARBA00023163"/>
    </source>
</evidence>
<dbReference type="InterPro" id="IPR036388">
    <property type="entry name" value="WH-like_DNA-bd_sf"/>
</dbReference>
<feature type="domain" description="RNA polymerase sigma-70 region 2" evidence="5">
    <location>
        <begin position="67"/>
        <end position="131"/>
    </location>
</feature>